<keyword evidence="5 9" id="KW-0378">Hydrolase</keyword>
<protein>
    <recommendedName>
        <fullName evidence="9">Beta-xylanase</fullName>
        <ecNumber evidence="9">3.2.1.8</ecNumber>
    </recommendedName>
</protein>
<feature type="region of interest" description="Disordered" evidence="10">
    <location>
        <begin position="365"/>
        <end position="384"/>
    </location>
</feature>
<dbReference type="InterPro" id="IPR017853">
    <property type="entry name" value="GH"/>
</dbReference>
<evidence type="ECO:0000256" key="2">
    <source>
        <dbReference type="ARBA" id="ARBA00007495"/>
    </source>
</evidence>
<proteinExistence type="inferred from homology"/>
<feature type="signal peptide" evidence="11">
    <location>
        <begin position="1"/>
        <end position="27"/>
    </location>
</feature>
<name>A0A918X984_9ACTN</name>
<dbReference type="PANTHER" id="PTHR31490">
    <property type="entry name" value="GLYCOSYL HYDROLASE"/>
    <property type="match status" value="1"/>
</dbReference>
<keyword evidence="14" id="KW-1185">Reference proteome</keyword>
<evidence type="ECO:0000256" key="4">
    <source>
        <dbReference type="ARBA" id="ARBA00022729"/>
    </source>
</evidence>
<feature type="chain" id="PRO_5039390561" description="Beta-xylanase" evidence="11">
    <location>
        <begin position="28"/>
        <end position="384"/>
    </location>
</feature>
<dbReference type="EC" id="3.2.1.8" evidence="9"/>
<dbReference type="Gene3D" id="3.20.20.80">
    <property type="entry name" value="Glycosidases"/>
    <property type="match status" value="1"/>
</dbReference>
<evidence type="ECO:0000256" key="9">
    <source>
        <dbReference type="RuleBase" id="RU361174"/>
    </source>
</evidence>
<evidence type="ECO:0000259" key="12">
    <source>
        <dbReference type="PROSITE" id="PS51760"/>
    </source>
</evidence>
<evidence type="ECO:0000256" key="7">
    <source>
        <dbReference type="ARBA" id="ARBA00023295"/>
    </source>
</evidence>
<evidence type="ECO:0000256" key="10">
    <source>
        <dbReference type="SAM" id="MobiDB-lite"/>
    </source>
</evidence>
<comment type="caution">
    <text evidence="13">The sequence shown here is derived from an EMBL/GenBank/DDBJ whole genome shotgun (WGS) entry which is preliminary data.</text>
</comment>
<feature type="compositionally biased region" description="Gly residues" evidence="10">
    <location>
        <begin position="372"/>
        <end position="384"/>
    </location>
</feature>
<dbReference type="GO" id="GO:0045493">
    <property type="term" value="P:xylan catabolic process"/>
    <property type="evidence" value="ECO:0007669"/>
    <property type="project" value="UniProtKB-KW"/>
</dbReference>
<reference evidence="13 14" key="1">
    <citation type="journal article" date="2014" name="Int. J. Syst. Evol. Microbiol.">
        <title>Complete genome sequence of Corynebacterium casei LMG S-19264T (=DSM 44701T), isolated from a smear-ripened cheese.</title>
        <authorList>
            <consortium name="US DOE Joint Genome Institute (JGI-PGF)"/>
            <person name="Walter F."/>
            <person name="Albersmeier A."/>
            <person name="Kalinowski J."/>
            <person name="Ruckert C."/>
        </authorList>
    </citation>
    <scope>NUCLEOTIDE SEQUENCE [LARGE SCALE GENOMIC DNA]</scope>
    <source>
        <strain evidence="13 14">KCTC 19473</strain>
    </source>
</reference>
<keyword evidence="7 9" id="KW-0326">Glycosidase</keyword>
<dbReference type="GO" id="GO:0031176">
    <property type="term" value="F:endo-1,4-beta-xylanase activity"/>
    <property type="evidence" value="ECO:0007669"/>
    <property type="project" value="UniProtKB-EC"/>
</dbReference>
<keyword evidence="4 11" id="KW-0732">Signal</keyword>
<keyword evidence="6 9" id="KW-0119">Carbohydrate metabolism</keyword>
<comment type="catalytic activity">
    <reaction evidence="1 9">
        <text>Endohydrolysis of (1-&gt;4)-beta-D-xylosidic linkages in xylans.</text>
        <dbReference type="EC" id="3.2.1.8"/>
    </reaction>
</comment>
<evidence type="ECO:0000256" key="5">
    <source>
        <dbReference type="ARBA" id="ARBA00022801"/>
    </source>
</evidence>
<evidence type="ECO:0000313" key="14">
    <source>
        <dbReference type="Proteomes" id="UP000654947"/>
    </source>
</evidence>
<dbReference type="SUPFAM" id="SSF51445">
    <property type="entry name" value="(Trans)glycosidases"/>
    <property type="match status" value="1"/>
</dbReference>
<dbReference type="AlphaFoldDB" id="A0A918X984"/>
<comment type="similarity">
    <text evidence="2 9">Belongs to the glycosyl hydrolase 10 (cellulase F) family.</text>
</comment>
<dbReference type="InterPro" id="IPR001000">
    <property type="entry name" value="GH10_dom"/>
</dbReference>
<dbReference type="RefSeq" id="WP_193517468.1">
    <property type="nucleotide sequence ID" value="NZ_BMXL01000003.1"/>
</dbReference>
<dbReference type="PROSITE" id="PS51257">
    <property type="entry name" value="PROKAR_LIPOPROTEIN"/>
    <property type="match status" value="1"/>
</dbReference>
<dbReference type="PANTHER" id="PTHR31490:SF88">
    <property type="entry name" value="BETA-XYLANASE"/>
    <property type="match status" value="1"/>
</dbReference>
<dbReference type="Pfam" id="PF00331">
    <property type="entry name" value="Glyco_hydro_10"/>
    <property type="match status" value="1"/>
</dbReference>
<feature type="region of interest" description="Disordered" evidence="10">
    <location>
        <begin position="32"/>
        <end position="60"/>
    </location>
</feature>
<sequence>MSIRRFSISLAAATALPLVLLSCPPGAVGGNAQPLDDRAPEGFLIGSSVAGGGHHEAEPYPDPFTEDRAYTALLGQEFGSLTPENRMKWSDLRPSEDTYDFSDADRIVDFAERNGQEVRGHTLLWHDQNPDWLEEGDHSEHELREILREHVTAVVGRYEGRIHQWDVANEVIDDEGRLRTEDNFWLRELGPDVLVDTFRWAHEADPEAELFLNDYSIEGINDKSDAYLELVGQMLDADVPVHGLAVQTHLSTDAGFPESMEENLDRFGDLGLRTALTEVDVRVEMPRNGSAPTDGQLAEQADFYSRALEACLNAESCTSFTMWSFTDRYSWVPVTFPGTGAATVMDDGFTRKPAYGALEDTLRDHHRQNAGGDPGAGHAGGSVG</sequence>
<evidence type="ECO:0000313" key="13">
    <source>
        <dbReference type="EMBL" id="GHD19157.1"/>
    </source>
</evidence>
<gene>
    <name evidence="13" type="ORF">GCM10007147_10070</name>
</gene>
<evidence type="ECO:0000256" key="8">
    <source>
        <dbReference type="ARBA" id="ARBA00023326"/>
    </source>
</evidence>
<dbReference type="InterPro" id="IPR044846">
    <property type="entry name" value="GH10"/>
</dbReference>
<evidence type="ECO:0000256" key="11">
    <source>
        <dbReference type="SAM" id="SignalP"/>
    </source>
</evidence>
<dbReference type="SMART" id="SM00633">
    <property type="entry name" value="Glyco_10"/>
    <property type="match status" value="1"/>
</dbReference>
<dbReference type="PROSITE" id="PS51760">
    <property type="entry name" value="GH10_2"/>
    <property type="match status" value="1"/>
</dbReference>
<accession>A0A918X984</accession>
<evidence type="ECO:0000256" key="3">
    <source>
        <dbReference type="ARBA" id="ARBA00022651"/>
    </source>
</evidence>
<organism evidence="13 14">
    <name type="scientific">Nocardiopsis kunsanensis</name>
    <dbReference type="NCBI Taxonomy" id="141693"/>
    <lineage>
        <taxon>Bacteria</taxon>
        <taxon>Bacillati</taxon>
        <taxon>Actinomycetota</taxon>
        <taxon>Actinomycetes</taxon>
        <taxon>Streptosporangiales</taxon>
        <taxon>Nocardiopsidaceae</taxon>
        <taxon>Nocardiopsis</taxon>
    </lineage>
</organism>
<keyword evidence="8 9" id="KW-0624">Polysaccharide degradation</keyword>
<dbReference type="EMBL" id="BMXL01000003">
    <property type="protein sequence ID" value="GHD19157.1"/>
    <property type="molecule type" value="Genomic_DNA"/>
</dbReference>
<evidence type="ECO:0000256" key="6">
    <source>
        <dbReference type="ARBA" id="ARBA00023277"/>
    </source>
</evidence>
<keyword evidence="3" id="KW-0858">Xylan degradation</keyword>
<evidence type="ECO:0000256" key="1">
    <source>
        <dbReference type="ARBA" id="ARBA00000681"/>
    </source>
</evidence>
<feature type="domain" description="GH10" evidence="12">
    <location>
        <begin position="65"/>
        <end position="361"/>
    </location>
</feature>
<dbReference type="PRINTS" id="PR00134">
    <property type="entry name" value="GLHYDRLASE10"/>
</dbReference>
<dbReference type="Proteomes" id="UP000654947">
    <property type="component" value="Unassembled WGS sequence"/>
</dbReference>